<evidence type="ECO:0000313" key="4">
    <source>
        <dbReference type="EMBL" id="TBU52105.1"/>
    </source>
</evidence>
<keyword evidence="2" id="KW-0472">Membrane</keyword>
<dbReference type="AlphaFoldDB" id="A0A4Q9PDF7"/>
<protein>
    <recommendedName>
        <fullName evidence="3">DUF6535 domain-containing protein</fullName>
    </recommendedName>
</protein>
<keyword evidence="2" id="KW-1133">Transmembrane helix</keyword>
<evidence type="ECO:0000313" key="5">
    <source>
        <dbReference type="Proteomes" id="UP000292082"/>
    </source>
</evidence>
<feature type="region of interest" description="Disordered" evidence="1">
    <location>
        <begin position="1"/>
        <end position="38"/>
    </location>
</feature>
<feature type="transmembrane region" description="Helical" evidence="2">
    <location>
        <begin position="113"/>
        <end position="135"/>
    </location>
</feature>
<name>A0A4Q9PDF7_9APHY</name>
<keyword evidence="2" id="KW-0812">Transmembrane</keyword>
<evidence type="ECO:0000259" key="3">
    <source>
        <dbReference type="Pfam" id="PF20153"/>
    </source>
</evidence>
<feature type="transmembrane region" description="Helical" evidence="2">
    <location>
        <begin position="193"/>
        <end position="211"/>
    </location>
</feature>
<gene>
    <name evidence="4" type="ORF">BD310DRAFT_1043225</name>
</gene>
<evidence type="ECO:0000256" key="1">
    <source>
        <dbReference type="SAM" id="MobiDB-lite"/>
    </source>
</evidence>
<organism evidence="4 5">
    <name type="scientific">Dichomitus squalens</name>
    <dbReference type="NCBI Taxonomy" id="114155"/>
    <lineage>
        <taxon>Eukaryota</taxon>
        <taxon>Fungi</taxon>
        <taxon>Dikarya</taxon>
        <taxon>Basidiomycota</taxon>
        <taxon>Agaricomycotina</taxon>
        <taxon>Agaricomycetes</taxon>
        <taxon>Polyporales</taxon>
        <taxon>Polyporaceae</taxon>
        <taxon>Dichomitus</taxon>
    </lineage>
</organism>
<dbReference type="Pfam" id="PF20153">
    <property type="entry name" value="DUF6535"/>
    <property type="match status" value="1"/>
</dbReference>
<evidence type="ECO:0000256" key="2">
    <source>
        <dbReference type="SAM" id="Phobius"/>
    </source>
</evidence>
<dbReference type="EMBL" id="ML145266">
    <property type="protein sequence ID" value="TBU52105.1"/>
    <property type="molecule type" value="Genomic_DNA"/>
</dbReference>
<feature type="region of interest" description="Disordered" evidence="1">
    <location>
        <begin position="713"/>
        <end position="744"/>
    </location>
</feature>
<reference evidence="4 5" key="1">
    <citation type="submission" date="2019-01" db="EMBL/GenBank/DDBJ databases">
        <title>Draft genome sequences of three monokaryotic isolates of the white-rot basidiomycete fungus Dichomitus squalens.</title>
        <authorList>
            <consortium name="DOE Joint Genome Institute"/>
            <person name="Lopez S.C."/>
            <person name="Andreopoulos B."/>
            <person name="Pangilinan J."/>
            <person name="Lipzen A."/>
            <person name="Riley R."/>
            <person name="Ahrendt S."/>
            <person name="Ng V."/>
            <person name="Barry K."/>
            <person name="Daum C."/>
            <person name="Grigoriev I.V."/>
            <person name="Hilden K.S."/>
            <person name="Makela M.R."/>
            <person name="de Vries R.P."/>
        </authorList>
    </citation>
    <scope>NUCLEOTIDE SEQUENCE [LARGE SCALE GENOMIC DNA]</scope>
    <source>
        <strain evidence="4 5">CBS 464.89</strain>
    </source>
</reference>
<proteinExistence type="predicted"/>
<feature type="transmembrane region" description="Helical" evidence="2">
    <location>
        <begin position="245"/>
        <end position="272"/>
    </location>
</feature>
<keyword evidence="5" id="KW-1185">Reference proteome</keyword>
<dbReference type="Proteomes" id="UP000292082">
    <property type="component" value="Unassembled WGS sequence"/>
</dbReference>
<feature type="compositionally biased region" description="Pro residues" evidence="1">
    <location>
        <begin position="724"/>
        <end position="733"/>
    </location>
</feature>
<sequence>MSSTSDDSELQHTGPPSQPAAGQGQDLHGSIAPDDTSAAQPQGHILQANAQNGGGTGNSSLPWKLPSMMDLRKEFNETYTQADKHSALEKTAEVVKQYSDEMVKRWKEEIDTLLVYAGLFSAILTAFNVQSYILLQPSSPDPTLTVLQQISLQLNSFSVNPPGALVNSTHPVTPFAPIPTAPVEAWAVWLNSLWFSALICSLASASIGILVKQWLHEYEAGISGTSVEIARLRQYRLNHLEKWRVAEIIAILPVLLQVSLALFLAGILVLLWHLHPTVASVASTLISLLLSFVVVTTVMPVFWRDCCYLSPPTYAIFRAVHRIHFLVTSLRKLFKALYNCCDALIDLEWLPVFVRSWFRDLSLWAVRQDWNTVTVPTWRGRERTAVQSSASELDVDMIAQAYSTTVDVNPLYDTAGVILADKDADMVGRFFEEIQDIDGRHFGKPIITMRSADFWASALIHASREETLQTVARRLCMESGCYRDNIKSGQYDRLLLALAAIMADPIPGSIAPFFSLRLLEELIASNPAALEVVPWKTIRHVAAAMETRLLLLPRTSDASGAIARDPDWLMVFLSLRILVQCCFAPVSSWTRSQDETKALMRCIFGSDFLEREWLSAVAPQLQSPLVAVTMLTTLDLILTYLGESKAALSQAPGSFLEAAEKVVEIAEASRDPHTWTCDNVQKELVKLKHSLETCKSLGLGVGAEQARYWDSLPDAEKPELPSGIRPPPHPPPFVFGRYQPASGP</sequence>
<dbReference type="InterPro" id="IPR045338">
    <property type="entry name" value="DUF6535"/>
</dbReference>
<feature type="transmembrane region" description="Helical" evidence="2">
    <location>
        <begin position="278"/>
        <end position="303"/>
    </location>
</feature>
<accession>A0A4Q9PDF7</accession>
<feature type="domain" description="DUF6535" evidence="3">
    <location>
        <begin position="91"/>
        <end position="273"/>
    </location>
</feature>